<gene>
    <name evidence="2" type="ORF">M440DRAFT_1377830</name>
</gene>
<dbReference type="OrthoDB" id="4900471at2759"/>
<keyword evidence="3" id="KW-1185">Reference proteome</keyword>
<feature type="region of interest" description="Disordered" evidence="1">
    <location>
        <begin position="1"/>
        <end position="121"/>
    </location>
</feature>
<evidence type="ECO:0000256" key="1">
    <source>
        <dbReference type="SAM" id="MobiDB-lite"/>
    </source>
</evidence>
<proteinExistence type="predicted"/>
<dbReference type="STRING" id="983965.A0A2T4C4S9"/>
<dbReference type="Proteomes" id="UP000240760">
    <property type="component" value="Unassembled WGS sequence"/>
</dbReference>
<feature type="compositionally biased region" description="Basic and acidic residues" evidence="1">
    <location>
        <begin position="99"/>
        <end position="115"/>
    </location>
</feature>
<accession>A0A2T4C4S9</accession>
<sequence>MPARRDTYDSSDDEHRHSYSYTPPSKRYPRPTRDSDKHRLSRTRRTASSTVARPEKERDVDYDDRTARRHYKNYDERAENEEEMYHREARRSGRRGRSLHNEDDAEYRQRGDRYRSRTRTRARSEGRLVEAAKAGLVAGVTEAVRVRHDSNRARRAVTAAVSAAAVDAFVSKGDDRHRGRHLVESAVSGLLIDRLANGQSRR</sequence>
<feature type="compositionally biased region" description="Basic and acidic residues" evidence="1">
    <location>
        <begin position="53"/>
        <end position="91"/>
    </location>
</feature>
<reference evidence="2 3" key="1">
    <citation type="submission" date="2016-07" db="EMBL/GenBank/DDBJ databases">
        <title>Multiple horizontal gene transfer events from other fungi enriched the ability of initially mycotrophic Trichoderma (Ascomycota) to feed on dead plant biomass.</title>
        <authorList>
            <consortium name="DOE Joint Genome Institute"/>
            <person name="Aerts A."/>
            <person name="Atanasova L."/>
            <person name="Chenthamara K."/>
            <person name="Zhang J."/>
            <person name="Grujic M."/>
            <person name="Henrissat B."/>
            <person name="Kuo A."/>
            <person name="Salamov A."/>
            <person name="Lipzen A."/>
            <person name="Labutti K."/>
            <person name="Barry K."/>
            <person name="Miao Y."/>
            <person name="Rahimi M.J."/>
            <person name="Shen Q."/>
            <person name="Grigoriev I.V."/>
            <person name="Kubicek C.P."/>
            <person name="Druzhinina I.S."/>
        </authorList>
    </citation>
    <scope>NUCLEOTIDE SEQUENCE [LARGE SCALE GENOMIC DNA]</scope>
    <source>
        <strain evidence="2 3">ATCC 18648</strain>
    </source>
</reference>
<dbReference type="AlphaFoldDB" id="A0A2T4C4S9"/>
<organism evidence="2 3">
    <name type="scientific">Trichoderma longibrachiatum ATCC 18648</name>
    <dbReference type="NCBI Taxonomy" id="983965"/>
    <lineage>
        <taxon>Eukaryota</taxon>
        <taxon>Fungi</taxon>
        <taxon>Dikarya</taxon>
        <taxon>Ascomycota</taxon>
        <taxon>Pezizomycotina</taxon>
        <taxon>Sordariomycetes</taxon>
        <taxon>Hypocreomycetidae</taxon>
        <taxon>Hypocreales</taxon>
        <taxon>Hypocreaceae</taxon>
        <taxon>Trichoderma</taxon>
    </lineage>
</organism>
<evidence type="ECO:0000313" key="3">
    <source>
        <dbReference type="Proteomes" id="UP000240760"/>
    </source>
</evidence>
<evidence type="ECO:0000313" key="2">
    <source>
        <dbReference type="EMBL" id="PTB76576.1"/>
    </source>
</evidence>
<feature type="compositionally biased region" description="Basic and acidic residues" evidence="1">
    <location>
        <begin position="1"/>
        <end position="17"/>
    </location>
</feature>
<protein>
    <submittedName>
        <fullName evidence="2">Uncharacterized protein</fullName>
    </submittedName>
</protein>
<name>A0A2T4C4S9_TRILO</name>
<dbReference type="EMBL" id="KZ679132">
    <property type="protein sequence ID" value="PTB76576.1"/>
    <property type="molecule type" value="Genomic_DNA"/>
</dbReference>